<dbReference type="AlphaFoldDB" id="A0A1H2XMM9"/>
<gene>
    <name evidence="2" type="ORF">SAMN05421781_2832</name>
</gene>
<accession>A0A1H2XMM9</accession>
<sequence length="179" mass="20060">MKPVILFIAASLDGYIADEEGNIDWLMKAGGEGDNGYDEMYRRVDTVVMGRKTYEHVLVLTDAFPYSDKDCYVFSTSRLESGGQVSFVKGDVAEWLQNKRLDPGSGIWIVGGADIIDPLLNEELIDEYIITLTPDLLGSGIPLFKQRSGQPKRLHLHKVKQWGELAQLHYKRAGDLSIQ</sequence>
<dbReference type="InterPro" id="IPR050765">
    <property type="entry name" value="Riboflavin_Biosynth_HTPR"/>
</dbReference>
<dbReference type="EMBL" id="FNNC01000007">
    <property type="protein sequence ID" value="SDW94141.1"/>
    <property type="molecule type" value="Genomic_DNA"/>
</dbReference>
<organism evidence="2 3">
    <name type="scientific">Marinococcus luteus</name>
    <dbReference type="NCBI Taxonomy" id="1122204"/>
    <lineage>
        <taxon>Bacteria</taxon>
        <taxon>Bacillati</taxon>
        <taxon>Bacillota</taxon>
        <taxon>Bacilli</taxon>
        <taxon>Bacillales</taxon>
        <taxon>Bacillaceae</taxon>
        <taxon>Marinococcus</taxon>
    </lineage>
</organism>
<reference evidence="2 3" key="1">
    <citation type="submission" date="2016-10" db="EMBL/GenBank/DDBJ databases">
        <authorList>
            <person name="de Groot N.N."/>
        </authorList>
    </citation>
    <scope>NUCLEOTIDE SEQUENCE [LARGE SCALE GENOMIC DNA]</scope>
    <source>
        <strain evidence="2 3">DSM 23126</strain>
    </source>
</reference>
<protein>
    <submittedName>
        <fullName evidence="2">Dihydrofolate reductase</fullName>
    </submittedName>
</protein>
<dbReference type="PANTHER" id="PTHR38011">
    <property type="entry name" value="DIHYDROFOLATE REDUCTASE FAMILY PROTEIN (AFU_ORTHOLOGUE AFUA_8G06820)"/>
    <property type="match status" value="1"/>
</dbReference>
<feature type="domain" description="Bacterial bifunctional deaminase-reductase C-terminal" evidence="1">
    <location>
        <begin position="104"/>
        <end position="164"/>
    </location>
</feature>
<dbReference type="STRING" id="1122204.SAMN05421781_2832"/>
<dbReference type="Pfam" id="PF01872">
    <property type="entry name" value="RibD_C"/>
    <property type="match status" value="2"/>
</dbReference>
<dbReference type="GO" id="GO:0008703">
    <property type="term" value="F:5-amino-6-(5-phosphoribosylamino)uracil reductase activity"/>
    <property type="evidence" value="ECO:0007669"/>
    <property type="project" value="InterPro"/>
</dbReference>
<proteinExistence type="predicted"/>
<keyword evidence="3" id="KW-1185">Reference proteome</keyword>
<feature type="domain" description="Bacterial bifunctional deaminase-reductase C-terminal" evidence="1">
    <location>
        <begin position="4"/>
        <end position="54"/>
    </location>
</feature>
<name>A0A1H2XMM9_9BACI</name>
<evidence type="ECO:0000313" key="2">
    <source>
        <dbReference type="EMBL" id="SDW94141.1"/>
    </source>
</evidence>
<dbReference type="SUPFAM" id="SSF53597">
    <property type="entry name" value="Dihydrofolate reductase-like"/>
    <property type="match status" value="1"/>
</dbReference>
<dbReference type="GO" id="GO:0009231">
    <property type="term" value="P:riboflavin biosynthetic process"/>
    <property type="evidence" value="ECO:0007669"/>
    <property type="project" value="InterPro"/>
</dbReference>
<evidence type="ECO:0000313" key="3">
    <source>
        <dbReference type="Proteomes" id="UP000199488"/>
    </source>
</evidence>
<evidence type="ECO:0000259" key="1">
    <source>
        <dbReference type="Pfam" id="PF01872"/>
    </source>
</evidence>
<dbReference type="PANTHER" id="PTHR38011:SF11">
    <property type="entry name" value="2,5-DIAMINO-6-RIBOSYLAMINO-4(3H)-PYRIMIDINONE 5'-PHOSPHATE REDUCTASE"/>
    <property type="match status" value="1"/>
</dbReference>
<dbReference type="Proteomes" id="UP000199488">
    <property type="component" value="Unassembled WGS sequence"/>
</dbReference>
<dbReference type="InterPro" id="IPR024072">
    <property type="entry name" value="DHFR-like_dom_sf"/>
</dbReference>
<dbReference type="Gene3D" id="3.40.430.10">
    <property type="entry name" value="Dihydrofolate Reductase, subunit A"/>
    <property type="match status" value="1"/>
</dbReference>
<dbReference type="InterPro" id="IPR002734">
    <property type="entry name" value="RibDG_C"/>
</dbReference>